<organism evidence="2 3">
    <name type="scientific">Tunturiibacter lichenicola</name>
    <dbReference type="NCBI Taxonomy" id="2051959"/>
    <lineage>
        <taxon>Bacteria</taxon>
        <taxon>Pseudomonadati</taxon>
        <taxon>Acidobacteriota</taxon>
        <taxon>Terriglobia</taxon>
        <taxon>Terriglobales</taxon>
        <taxon>Acidobacteriaceae</taxon>
        <taxon>Tunturiibacter</taxon>
    </lineage>
</organism>
<evidence type="ECO:0000313" key="2">
    <source>
        <dbReference type="EMBL" id="NYF53947.1"/>
    </source>
</evidence>
<proteinExistence type="predicted"/>
<evidence type="ECO:0000313" key="3">
    <source>
        <dbReference type="Proteomes" id="UP000534186"/>
    </source>
</evidence>
<keyword evidence="1" id="KW-0812">Transmembrane</keyword>
<gene>
    <name evidence="2" type="ORF">HDF12_004346</name>
</gene>
<keyword evidence="1" id="KW-1133">Transmembrane helix</keyword>
<accession>A0A7Y9NRC0</accession>
<reference evidence="2 3" key="1">
    <citation type="submission" date="2020-07" db="EMBL/GenBank/DDBJ databases">
        <title>Genomic Encyclopedia of Type Strains, Phase IV (KMG-V): Genome sequencing to study the core and pangenomes of soil and plant-associated prokaryotes.</title>
        <authorList>
            <person name="Whitman W."/>
        </authorList>
    </citation>
    <scope>NUCLEOTIDE SEQUENCE [LARGE SCALE GENOMIC DNA]</scope>
    <source>
        <strain evidence="2 3">M8UP30</strain>
    </source>
</reference>
<name>A0A7Y9NRC0_9BACT</name>
<feature type="transmembrane region" description="Helical" evidence="1">
    <location>
        <begin position="12"/>
        <end position="30"/>
    </location>
</feature>
<dbReference type="EMBL" id="JACCCV010000002">
    <property type="protein sequence ID" value="NYF53947.1"/>
    <property type="molecule type" value="Genomic_DNA"/>
</dbReference>
<protein>
    <submittedName>
        <fullName evidence="2">Uncharacterized protein</fullName>
    </submittedName>
</protein>
<sequence length="60" mass="6487">MTITNPIDGSALYGPIAVTAGLAVGASILNDNIQQMLQWKDFKVTGVTATGTRLFVWYRT</sequence>
<evidence type="ECO:0000256" key="1">
    <source>
        <dbReference type="SAM" id="Phobius"/>
    </source>
</evidence>
<dbReference type="AlphaFoldDB" id="A0A7Y9NRC0"/>
<keyword evidence="1" id="KW-0472">Membrane</keyword>
<dbReference type="Proteomes" id="UP000534186">
    <property type="component" value="Unassembled WGS sequence"/>
</dbReference>
<comment type="caution">
    <text evidence="2">The sequence shown here is derived from an EMBL/GenBank/DDBJ whole genome shotgun (WGS) entry which is preliminary data.</text>
</comment>